<evidence type="ECO:0000313" key="9">
    <source>
        <dbReference type="Proteomes" id="UP001597472"/>
    </source>
</evidence>
<feature type="domain" description="Beta-hexosaminidase bacterial type N-terminal" evidence="7">
    <location>
        <begin position="30"/>
        <end position="151"/>
    </location>
</feature>
<dbReference type="Proteomes" id="UP001597472">
    <property type="component" value="Unassembled WGS sequence"/>
</dbReference>
<evidence type="ECO:0000259" key="7">
    <source>
        <dbReference type="Pfam" id="PF02838"/>
    </source>
</evidence>
<dbReference type="InterPro" id="IPR017853">
    <property type="entry name" value="GH"/>
</dbReference>
<protein>
    <recommendedName>
        <fullName evidence="3">beta-N-acetylhexosaminidase</fullName>
        <ecNumber evidence="3">3.2.1.52</ecNumber>
    </recommendedName>
</protein>
<dbReference type="InterPro" id="IPR026876">
    <property type="entry name" value="Fn3_assoc_repeat"/>
</dbReference>
<dbReference type="PANTHER" id="PTHR22600">
    <property type="entry name" value="BETA-HEXOSAMINIDASE"/>
    <property type="match status" value="1"/>
</dbReference>
<evidence type="ECO:0000256" key="5">
    <source>
        <dbReference type="ARBA" id="ARBA00023295"/>
    </source>
</evidence>
<dbReference type="InterPro" id="IPR015882">
    <property type="entry name" value="HEX_bac_N"/>
</dbReference>
<reference evidence="9" key="1">
    <citation type="journal article" date="2019" name="Int. J. Syst. Evol. Microbiol.">
        <title>The Global Catalogue of Microorganisms (GCM) 10K type strain sequencing project: providing services to taxonomists for standard genome sequencing and annotation.</title>
        <authorList>
            <consortium name="The Broad Institute Genomics Platform"/>
            <consortium name="The Broad Institute Genome Sequencing Center for Infectious Disease"/>
            <person name="Wu L."/>
            <person name="Ma J."/>
        </authorList>
    </citation>
    <scope>NUCLEOTIDE SEQUENCE [LARGE SCALE GENOMIC DNA]</scope>
    <source>
        <strain evidence="9">KCTC 42587</strain>
    </source>
</reference>
<comment type="similarity">
    <text evidence="2">Belongs to the glycosyl hydrolase 20 family.</text>
</comment>
<dbReference type="InterPro" id="IPR015883">
    <property type="entry name" value="Glyco_hydro_20_cat"/>
</dbReference>
<evidence type="ECO:0000256" key="3">
    <source>
        <dbReference type="ARBA" id="ARBA00012663"/>
    </source>
</evidence>
<evidence type="ECO:0000256" key="2">
    <source>
        <dbReference type="ARBA" id="ARBA00006285"/>
    </source>
</evidence>
<dbReference type="Gene3D" id="3.20.20.80">
    <property type="entry name" value="Glycosidases"/>
    <property type="match status" value="1"/>
</dbReference>
<dbReference type="Gene3D" id="3.30.379.10">
    <property type="entry name" value="Chitobiase/beta-hexosaminidase domain 2-like"/>
    <property type="match status" value="1"/>
</dbReference>
<keyword evidence="9" id="KW-1185">Reference proteome</keyword>
<gene>
    <name evidence="8" type="ORF">ACFSQP_09720</name>
</gene>
<dbReference type="EMBL" id="JBHULS010000003">
    <property type="protein sequence ID" value="MFD2552092.1"/>
    <property type="molecule type" value="Genomic_DNA"/>
</dbReference>
<evidence type="ECO:0000256" key="1">
    <source>
        <dbReference type="ARBA" id="ARBA00001231"/>
    </source>
</evidence>
<name>A0ABW5KSV6_9FLAO</name>
<keyword evidence="5" id="KW-0326">Glycosidase</keyword>
<organism evidence="8 9">
    <name type="scientific">Bizionia sediminis</name>
    <dbReference type="NCBI Taxonomy" id="1737064"/>
    <lineage>
        <taxon>Bacteria</taxon>
        <taxon>Pseudomonadati</taxon>
        <taxon>Bacteroidota</taxon>
        <taxon>Flavobacteriia</taxon>
        <taxon>Flavobacteriales</taxon>
        <taxon>Flavobacteriaceae</taxon>
        <taxon>Bizionia</taxon>
    </lineage>
</organism>
<keyword evidence="4" id="KW-0378">Hydrolase</keyword>
<dbReference type="Pfam" id="PF00728">
    <property type="entry name" value="Glyco_hydro_20"/>
    <property type="match status" value="1"/>
</dbReference>
<evidence type="ECO:0000256" key="4">
    <source>
        <dbReference type="ARBA" id="ARBA00022801"/>
    </source>
</evidence>
<dbReference type="SUPFAM" id="SSF55545">
    <property type="entry name" value="beta-N-acetylhexosaminidase-like domain"/>
    <property type="match status" value="1"/>
</dbReference>
<dbReference type="PRINTS" id="PR00738">
    <property type="entry name" value="GLHYDRLASE20"/>
</dbReference>
<dbReference type="InterPro" id="IPR029018">
    <property type="entry name" value="Hex-like_dom2"/>
</dbReference>
<evidence type="ECO:0000313" key="8">
    <source>
        <dbReference type="EMBL" id="MFD2552092.1"/>
    </source>
</evidence>
<proteinExistence type="inferred from homology"/>
<dbReference type="CDD" id="cd06563">
    <property type="entry name" value="GH20_chitobiase-like"/>
    <property type="match status" value="1"/>
</dbReference>
<dbReference type="InterPro" id="IPR008979">
    <property type="entry name" value="Galactose-bd-like_sf"/>
</dbReference>
<comment type="caution">
    <text evidence="8">The sequence shown here is derived from an EMBL/GenBank/DDBJ whole genome shotgun (WGS) entry which is preliminary data.</text>
</comment>
<dbReference type="SUPFAM" id="SSF51445">
    <property type="entry name" value="(Trans)glycosidases"/>
    <property type="match status" value="1"/>
</dbReference>
<evidence type="ECO:0000259" key="6">
    <source>
        <dbReference type="Pfam" id="PF00728"/>
    </source>
</evidence>
<dbReference type="Pfam" id="PF13287">
    <property type="entry name" value="Fn3_assoc"/>
    <property type="match status" value="1"/>
</dbReference>
<comment type="catalytic activity">
    <reaction evidence="1">
        <text>Hydrolysis of terminal non-reducing N-acetyl-D-hexosamine residues in N-acetyl-beta-D-hexosaminides.</text>
        <dbReference type="EC" id="3.2.1.52"/>
    </reaction>
</comment>
<dbReference type="SUPFAM" id="SSF49785">
    <property type="entry name" value="Galactose-binding domain-like"/>
    <property type="match status" value="1"/>
</dbReference>
<sequence>MQLKNGLIYLLTILCIYGCSKPIEKSGNGQIIPIPEQQVFEDGYFTITNQTGIQFDKEFEIAGNFLKDYIHTGSGLALGSGTDIRFTKEPALDTEEAYSLEISATAIEIKAATAQGAFYAVQSLRQLMPAELEDGSYLDKAITISNTRIKDRPVFSYRGMHLDVARHMFPVSFIKKYIDALALLKFNNFHWHLTDDQGWRVEIKRYPKLQEIAAYRNETQIGFFNTKPHQVINETYGGYYTQEEIKELVAYAKARFITIIPEIELPGHALSALAAYPELSCNGTPLQVATTDGVFDDIFCVKAETFRFLEGVFDEIVDLFPGQYIHIGGDAAPKTRWKNCTTCQNTMKEQGLTNTVELQSYFVSKIAQYLHAKGRQIIGWDATLNSKLAPDDIVMTWRGPEGALAPAAKNQDVIVTSKAHTYFNRYQSETPNEPLAFGGYVPLKKVYQFNPLPATLSAQDAGRVLGAQGIVWTQYTVNAEQLEYMVFPRAIGLAEALWSHEKHKNYDNFVSRLSSFHDRLDFLKINYANHLHQLKGHMVTKDKQSIYELQKQTDSTVIRYTLDGSIPNMKSKLYNNGIPITKNSIITAAIFDKTRRLGPLFTETIQWHQAIGKDIILDVQPHHAYPGMGSDGLINGVLGNSNRYRDNEWLGFFGEDVEITIDLDVPTTINAIAMRFHNGKKQLAYAPKKVEIELDNKTIFEIDIPESNESVVPVVFEKNYTTRFITIRIPNFGKIPEGSLGEGSLAWTFIDEIQVN</sequence>
<accession>A0ABW5KSV6</accession>
<dbReference type="InterPro" id="IPR025705">
    <property type="entry name" value="Beta_hexosaminidase_sua/sub"/>
</dbReference>
<dbReference type="EC" id="3.2.1.52" evidence="3"/>
<dbReference type="Pfam" id="PF02838">
    <property type="entry name" value="Glyco_hydro_20b"/>
    <property type="match status" value="1"/>
</dbReference>
<dbReference type="PANTHER" id="PTHR22600:SF57">
    <property type="entry name" value="BETA-N-ACETYLHEXOSAMINIDASE"/>
    <property type="match status" value="1"/>
</dbReference>
<feature type="domain" description="Glycoside hydrolase family 20 catalytic" evidence="6">
    <location>
        <begin position="155"/>
        <end position="500"/>
    </location>
</feature>
<dbReference type="RefSeq" id="WP_376893887.1">
    <property type="nucleotide sequence ID" value="NZ_JBHULS010000003.1"/>
</dbReference>